<gene>
    <name evidence="3" type="ORF">E4635_01190</name>
</gene>
<dbReference type="RefSeq" id="WP_135524785.1">
    <property type="nucleotide sequence ID" value="NZ_SRLH01000001.1"/>
</dbReference>
<organism evidence="3 4">
    <name type="scientific">Flavobacterium humi</name>
    <dbReference type="NCBI Taxonomy" id="2562683"/>
    <lineage>
        <taxon>Bacteria</taxon>
        <taxon>Pseudomonadati</taxon>
        <taxon>Bacteroidota</taxon>
        <taxon>Flavobacteriia</taxon>
        <taxon>Flavobacteriales</taxon>
        <taxon>Flavobacteriaceae</taxon>
        <taxon>Flavobacterium</taxon>
    </lineage>
</organism>
<dbReference type="OrthoDB" id="8605367at2"/>
<sequence>MKKIVVSVICLFLGIVFFSCKKEDQKAPESEATTTETTPVHPETAKKAPREIQVSKTEKLTSEIVSETAAAKAKLNKENAVSVYKDFRQEIETIIGQLNDANANILDEYYQFYDQKTARIVLSGAVKTKVKSFTKANVEIWEIGEGMAEIRTVPNFYLDIFKNDLPEDYVAYLKLEAFDNTTLYAADAGFVISLKEVSDRVINWENFLAKYPESMLYPEAKEAYKDYLTNYLYGLDNTANFDYENMTLYPESQKEFEEFMAKYPASTATKITKVFTDAFARKVTPDELNALIRTEETKYPITK</sequence>
<dbReference type="PROSITE" id="PS51257">
    <property type="entry name" value="PROKAR_LIPOPROTEIN"/>
    <property type="match status" value="1"/>
</dbReference>
<name>A0A4Z0LCH9_9FLAO</name>
<protein>
    <recommendedName>
        <fullName evidence="5">Lipoprotein</fullName>
    </recommendedName>
</protein>
<evidence type="ECO:0000313" key="3">
    <source>
        <dbReference type="EMBL" id="TGD59578.1"/>
    </source>
</evidence>
<proteinExistence type="predicted"/>
<evidence type="ECO:0000313" key="4">
    <source>
        <dbReference type="Proteomes" id="UP000297407"/>
    </source>
</evidence>
<dbReference type="EMBL" id="SRLH01000001">
    <property type="protein sequence ID" value="TGD59578.1"/>
    <property type="molecule type" value="Genomic_DNA"/>
</dbReference>
<feature type="signal peptide" evidence="2">
    <location>
        <begin position="1"/>
        <end position="21"/>
    </location>
</feature>
<feature type="chain" id="PRO_5021387917" description="Lipoprotein" evidence="2">
    <location>
        <begin position="22"/>
        <end position="303"/>
    </location>
</feature>
<feature type="region of interest" description="Disordered" evidence="1">
    <location>
        <begin position="28"/>
        <end position="51"/>
    </location>
</feature>
<evidence type="ECO:0008006" key="5">
    <source>
        <dbReference type="Google" id="ProtNLM"/>
    </source>
</evidence>
<accession>A0A4Z0LCH9</accession>
<evidence type="ECO:0000256" key="2">
    <source>
        <dbReference type="SAM" id="SignalP"/>
    </source>
</evidence>
<comment type="caution">
    <text evidence="3">The sequence shown here is derived from an EMBL/GenBank/DDBJ whole genome shotgun (WGS) entry which is preliminary data.</text>
</comment>
<dbReference type="Proteomes" id="UP000297407">
    <property type="component" value="Unassembled WGS sequence"/>
</dbReference>
<feature type="compositionally biased region" description="Low complexity" evidence="1">
    <location>
        <begin position="30"/>
        <end position="42"/>
    </location>
</feature>
<reference evidence="3 4" key="1">
    <citation type="submission" date="2019-04" db="EMBL/GenBank/DDBJ databases">
        <title>Flavobacterium sp. strain DS2-A Genome sequencing and assembly.</title>
        <authorList>
            <person name="Kim I."/>
        </authorList>
    </citation>
    <scope>NUCLEOTIDE SEQUENCE [LARGE SCALE GENOMIC DNA]</scope>
    <source>
        <strain evidence="3 4">DS2-A</strain>
    </source>
</reference>
<evidence type="ECO:0000256" key="1">
    <source>
        <dbReference type="SAM" id="MobiDB-lite"/>
    </source>
</evidence>
<dbReference type="AlphaFoldDB" id="A0A4Z0LCH9"/>
<keyword evidence="4" id="KW-1185">Reference proteome</keyword>
<keyword evidence="2" id="KW-0732">Signal</keyword>